<dbReference type="InParanoid" id="A0A1E5R4N9"/>
<evidence type="ECO:0008006" key="4">
    <source>
        <dbReference type="Google" id="ProtNLM"/>
    </source>
</evidence>
<dbReference type="PANTHER" id="PTHR28075:SF1">
    <property type="entry name" value="DUF1748-DOMAIN-CONTAINING PROTEIN"/>
    <property type="match status" value="1"/>
</dbReference>
<feature type="signal peptide" evidence="1">
    <location>
        <begin position="1"/>
        <end position="22"/>
    </location>
</feature>
<dbReference type="AlphaFoldDB" id="A0A1E5R4N9"/>
<dbReference type="GO" id="GO:0005737">
    <property type="term" value="C:cytoplasm"/>
    <property type="evidence" value="ECO:0007669"/>
    <property type="project" value="TreeGrafter"/>
</dbReference>
<keyword evidence="1" id="KW-0732">Signal</keyword>
<protein>
    <recommendedName>
        <fullName evidence="4">DUF1748-domain-containing protein</fullName>
    </recommendedName>
</protein>
<sequence length="74" mass="8233">MTLTGKLIHYSFDLMLVSTVLAGVRRQSGLQLKPDFFLQDEQAQKLVTKYLNFGESTLDYITATAGGSSSFVRK</sequence>
<dbReference type="PANTHER" id="PTHR28075">
    <property type="entry name" value="CHROMOSOME 16, WHOLE GENOME SHOTGUN SEQUENCE"/>
    <property type="match status" value="1"/>
</dbReference>
<comment type="caution">
    <text evidence="2">The sequence shown here is derived from an EMBL/GenBank/DDBJ whole genome shotgun (WGS) entry which is preliminary data.</text>
</comment>
<organism evidence="2 3">
    <name type="scientific">Hanseniaspora osmophila</name>
    <dbReference type="NCBI Taxonomy" id="56408"/>
    <lineage>
        <taxon>Eukaryota</taxon>
        <taxon>Fungi</taxon>
        <taxon>Dikarya</taxon>
        <taxon>Ascomycota</taxon>
        <taxon>Saccharomycotina</taxon>
        <taxon>Saccharomycetes</taxon>
        <taxon>Saccharomycodales</taxon>
        <taxon>Saccharomycodaceae</taxon>
        <taxon>Hanseniaspora</taxon>
    </lineage>
</organism>
<dbReference type="Pfam" id="PF08520">
    <property type="entry name" value="Mitofissin"/>
    <property type="match status" value="1"/>
</dbReference>
<evidence type="ECO:0000313" key="2">
    <source>
        <dbReference type="EMBL" id="OEJ81838.1"/>
    </source>
</evidence>
<gene>
    <name evidence="2" type="ORF">AWRI3579_g3557</name>
</gene>
<dbReference type="FunCoup" id="A0A1E5R4N9">
    <property type="interactions" value="1"/>
</dbReference>
<dbReference type="InterPro" id="IPR013726">
    <property type="entry name" value="Mitofissin"/>
</dbReference>
<dbReference type="OrthoDB" id="16824at2759"/>
<feature type="chain" id="PRO_5009184603" description="DUF1748-domain-containing protein" evidence="1">
    <location>
        <begin position="23"/>
        <end position="74"/>
    </location>
</feature>
<dbReference type="STRING" id="56408.A0A1E5R4N9"/>
<accession>A0A1E5R4N9</accession>
<dbReference type="EMBL" id="LPNM01000010">
    <property type="protein sequence ID" value="OEJ81838.1"/>
    <property type="molecule type" value="Genomic_DNA"/>
</dbReference>
<reference evidence="3" key="1">
    <citation type="journal article" date="2016" name="Genome Announc.">
        <title>Genome sequences of three species of Hanseniaspora isolated from spontaneous wine fermentations.</title>
        <authorList>
            <person name="Sternes P.R."/>
            <person name="Lee D."/>
            <person name="Kutyna D.R."/>
            <person name="Borneman A.R."/>
        </authorList>
    </citation>
    <scope>NUCLEOTIDE SEQUENCE [LARGE SCALE GENOMIC DNA]</scope>
    <source>
        <strain evidence="3">AWRI3579</strain>
    </source>
</reference>
<name>A0A1E5R4N9_9ASCO</name>
<evidence type="ECO:0000313" key="3">
    <source>
        <dbReference type="Proteomes" id="UP000095728"/>
    </source>
</evidence>
<evidence type="ECO:0000256" key="1">
    <source>
        <dbReference type="SAM" id="SignalP"/>
    </source>
</evidence>
<dbReference type="Proteomes" id="UP000095728">
    <property type="component" value="Unassembled WGS sequence"/>
</dbReference>
<keyword evidence="3" id="KW-1185">Reference proteome</keyword>
<proteinExistence type="predicted"/>